<name>A0ABM1MJ60_NICVS</name>
<dbReference type="InterPro" id="IPR051885">
    <property type="entry name" value="CC_CF"/>
</dbReference>
<keyword evidence="2 4" id="KW-0175">Coiled coil</keyword>
<organism evidence="6 7">
    <name type="scientific">Nicrophorus vespilloides</name>
    <name type="common">Boreal carrion beetle</name>
    <dbReference type="NCBI Taxonomy" id="110193"/>
    <lineage>
        <taxon>Eukaryota</taxon>
        <taxon>Metazoa</taxon>
        <taxon>Ecdysozoa</taxon>
        <taxon>Arthropoda</taxon>
        <taxon>Hexapoda</taxon>
        <taxon>Insecta</taxon>
        <taxon>Pterygota</taxon>
        <taxon>Neoptera</taxon>
        <taxon>Endopterygota</taxon>
        <taxon>Coleoptera</taxon>
        <taxon>Polyphaga</taxon>
        <taxon>Staphyliniformia</taxon>
        <taxon>Silphidae</taxon>
        <taxon>Nicrophorinae</taxon>
        <taxon>Nicrophorus</taxon>
    </lineage>
</organism>
<gene>
    <name evidence="7" type="primary">LOC108561259</name>
</gene>
<evidence type="ECO:0000313" key="7">
    <source>
        <dbReference type="RefSeq" id="XP_017774610.1"/>
    </source>
</evidence>
<feature type="domain" description="CCDC113/CCDC96 coiled-coil" evidence="5">
    <location>
        <begin position="12"/>
        <end position="183"/>
    </location>
</feature>
<evidence type="ECO:0000256" key="3">
    <source>
        <dbReference type="ARBA" id="ARBA00023273"/>
    </source>
</evidence>
<evidence type="ECO:0000256" key="4">
    <source>
        <dbReference type="SAM" id="Coils"/>
    </source>
</evidence>
<sequence length="217" mass="25830">MLRQCLSNQHDKAMELQQLRLQHVKIRNASADLQTTLRAMDRIGDKYTLVEFEQLKMENRTHLDKVEERDEELSKLRKRCHMANQGLAHIREKCSAIEIQIRKLSTTLTDCEDLRIRAREEVNQLKQRRDYYRNETHRLKLSSGLLTKDKLLLDMENTIKEIKSLEIEMQQKNSLFVKLENKVKNMKSAFEKESKKPKYKRQLSSLPKKRGIRLALR</sequence>
<evidence type="ECO:0000256" key="2">
    <source>
        <dbReference type="ARBA" id="ARBA00023054"/>
    </source>
</evidence>
<keyword evidence="3" id="KW-0966">Cell projection</keyword>
<dbReference type="RefSeq" id="XP_017774610.1">
    <property type="nucleotide sequence ID" value="XM_017919121.1"/>
</dbReference>
<keyword evidence="6" id="KW-1185">Reference proteome</keyword>
<dbReference type="Proteomes" id="UP000695000">
    <property type="component" value="Unplaced"/>
</dbReference>
<dbReference type="GeneID" id="108561259"/>
<dbReference type="PANTHER" id="PTHR15654">
    <property type="entry name" value="COILED-COIL DOMAIN-CONTAINING PROTEIN 113-RELATED"/>
    <property type="match status" value="1"/>
</dbReference>
<evidence type="ECO:0000313" key="6">
    <source>
        <dbReference type="Proteomes" id="UP000695000"/>
    </source>
</evidence>
<evidence type="ECO:0000259" key="5">
    <source>
        <dbReference type="Pfam" id="PF13870"/>
    </source>
</evidence>
<dbReference type="InterPro" id="IPR025254">
    <property type="entry name" value="CCDC113/CCDC96_CC"/>
</dbReference>
<comment type="subcellular location">
    <subcellularLocation>
        <location evidence="1">Cell projection</location>
        <location evidence="1">Cilium</location>
    </subcellularLocation>
</comment>
<evidence type="ECO:0000256" key="1">
    <source>
        <dbReference type="ARBA" id="ARBA00004138"/>
    </source>
</evidence>
<dbReference type="Pfam" id="PF13870">
    <property type="entry name" value="CCDC113_CCDC96_CC"/>
    <property type="match status" value="1"/>
</dbReference>
<accession>A0ABM1MJ60</accession>
<protein>
    <submittedName>
        <fullName evidence="7">Coiled-coil domain-containing protein 96-like</fullName>
    </submittedName>
</protein>
<feature type="coiled-coil region" evidence="4">
    <location>
        <begin position="108"/>
        <end position="196"/>
    </location>
</feature>
<reference evidence="7" key="1">
    <citation type="submission" date="2025-08" db="UniProtKB">
        <authorList>
            <consortium name="RefSeq"/>
        </authorList>
    </citation>
    <scope>IDENTIFICATION</scope>
    <source>
        <tissue evidence="7">Whole Larva</tissue>
    </source>
</reference>
<proteinExistence type="predicted"/>
<dbReference type="PANTHER" id="PTHR15654:SF1">
    <property type="entry name" value="COILED-COIL DOMAIN-CONTAINING PROTEIN 96"/>
    <property type="match status" value="1"/>
</dbReference>